<gene>
    <name evidence="8" type="ORF">FYC62_04235</name>
</gene>
<name>A0A5C0VH58_9SPHI</name>
<dbReference type="Gene3D" id="3.40.720.10">
    <property type="entry name" value="Alkaline Phosphatase, subunit A"/>
    <property type="match status" value="1"/>
</dbReference>
<dbReference type="PANTHER" id="PTHR45953:SF1">
    <property type="entry name" value="IDURONATE 2-SULFATASE"/>
    <property type="match status" value="1"/>
</dbReference>
<reference evidence="8 9" key="1">
    <citation type="submission" date="2019-08" db="EMBL/GenBank/DDBJ databases">
        <title>Pedobacter sp. nov., isolated from Han river, South Korea.</title>
        <authorList>
            <person name="Lee D.-H."/>
            <person name="Kim Y.-S."/>
            <person name="Hwang E.-M."/>
            <person name="Le Tran T.C."/>
            <person name="Cha C.-J."/>
        </authorList>
    </citation>
    <scope>NUCLEOTIDE SEQUENCE [LARGE SCALE GENOMIC DNA]</scope>
    <source>
        <strain evidence="8 9">CJ43</strain>
    </source>
</reference>
<dbReference type="Pfam" id="PF00884">
    <property type="entry name" value="Sulfatase"/>
    <property type="match status" value="1"/>
</dbReference>
<keyword evidence="3" id="KW-0479">Metal-binding</keyword>
<evidence type="ECO:0000259" key="7">
    <source>
        <dbReference type="Pfam" id="PF00884"/>
    </source>
</evidence>
<accession>A0A5C0VH58</accession>
<organism evidence="8 9">
    <name type="scientific">Pedobacter aquae</name>
    <dbReference type="NCBI Taxonomy" id="2605747"/>
    <lineage>
        <taxon>Bacteria</taxon>
        <taxon>Pseudomonadati</taxon>
        <taxon>Bacteroidota</taxon>
        <taxon>Sphingobacteriia</taxon>
        <taxon>Sphingobacteriales</taxon>
        <taxon>Sphingobacteriaceae</taxon>
        <taxon>Pedobacter</taxon>
    </lineage>
</organism>
<sequence>MIKKYQKRGNLSIKQLRTIFTICLVFICQLAWSQEKPNVLFLIIDDLNDWVSISKKFPGVKTPNIDRLAQSGTYFEKAYSQAPLCGPSRASFLSGLLPSKTGVYLQIKDTDLKQYLNDKFQVDFLPNYFSKNGYKTLGVGKIFHNGEGIQAFDEYGGKFEVYGPLPEKRVNYDPAWFGQKGTQTDWAAFPEKDEQMPDYKYANWVASQFAKKHEKPFFMAVGFIRPHVPWYVPQKWFDLVKNSPTQMPPYLKNDMDDIPQIGKSITEVLEMPTTEWAINKNNWKDMVQAYLACIAFVDAQVGKVLNALEKSAYKDNTYIVLISDHGYHLGEKNRFAKHSLWERSAHVPLIISGPGLQQNKVNANPVGLIDIYPTLVDLSGLPKNKQNEGRSLAPLLRNQVKHWDYPVYSFYGANNVSVYKNKYHYIKYEDLSEEFYDLEKDPQEWKNKASDLKESVLLNTFRKLAPAKTAPYAPNSVMEGNAYFKSKKP</sequence>
<evidence type="ECO:0000313" key="8">
    <source>
        <dbReference type="EMBL" id="QEK50971.1"/>
    </source>
</evidence>
<proteinExistence type="inferred from homology"/>
<evidence type="ECO:0000313" key="9">
    <source>
        <dbReference type="Proteomes" id="UP000323653"/>
    </source>
</evidence>
<feature type="domain" description="Sulfatase N-terminal" evidence="7">
    <location>
        <begin position="37"/>
        <end position="380"/>
    </location>
</feature>
<keyword evidence="6" id="KW-0106">Calcium</keyword>
<keyword evidence="9" id="KW-1185">Reference proteome</keyword>
<dbReference type="PANTHER" id="PTHR45953">
    <property type="entry name" value="IDURONATE 2-SULFATASE"/>
    <property type="match status" value="1"/>
</dbReference>
<evidence type="ECO:0000256" key="1">
    <source>
        <dbReference type="ARBA" id="ARBA00001913"/>
    </source>
</evidence>
<dbReference type="PROSITE" id="PS00149">
    <property type="entry name" value="SULFATASE_2"/>
    <property type="match status" value="1"/>
</dbReference>
<keyword evidence="5" id="KW-0378">Hydrolase</keyword>
<evidence type="ECO:0000256" key="3">
    <source>
        <dbReference type="ARBA" id="ARBA00022723"/>
    </source>
</evidence>
<evidence type="ECO:0000256" key="5">
    <source>
        <dbReference type="ARBA" id="ARBA00022801"/>
    </source>
</evidence>
<dbReference type="AlphaFoldDB" id="A0A5C0VH58"/>
<evidence type="ECO:0000256" key="4">
    <source>
        <dbReference type="ARBA" id="ARBA00022729"/>
    </source>
</evidence>
<dbReference type="GO" id="GO:0004423">
    <property type="term" value="F:iduronate-2-sulfatase activity"/>
    <property type="evidence" value="ECO:0007669"/>
    <property type="project" value="InterPro"/>
</dbReference>
<dbReference type="InterPro" id="IPR024607">
    <property type="entry name" value="Sulfatase_CS"/>
</dbReference>
<dbReference type="InterPro" id="IPR017850">
    <property type="entry name" value="Alkaline_phosphatase_core_sf"/>
</dbReference>
<dbReference type="SUPFAM" id="SSF53649">
    <property type="entry name" value="Alkaline phosphatase-like"/>
    <property type="match status" value="1"/>
</dbReference>
<dbReference type="EMBL" id="CP043329">
    <property type="protein sequence ID" value="QEK50971.1"/>
    <property type="molecule type" value="Genomic_DNA"/>
</dbReference>
<keyword evidence="4" id="KW-0732">Signal</keyword>
<evidence type="ECO:0000256" key="6">
    <source>
        <dbReference type="ARBA" id="ARBA00022837"/>
    </source>
</evidence>
<protein>
    <submittedName>
        <fullName evidence="8">Sulfatase</fullName>
    </submittedName>
</protein>
<dbReference type="InterPro" id="IPR035874">
    <property type="entry name" value="IDS"/>
</dbReference>
<dbReference type="GO" id="GO:0005737">
    <property type="term" value="C:cytoplasm"/>
    <property type="evidence" value="ECO:0007669"/>
    <property type="project" value="TreeGrafter"/>
</dbReference>
<evidence type="ECO:0000256" key="2">
    <source>
        <dbReference type="ARBA" id="ARBA00008779"/>
    </source>
</evidence>
<comment type="cofactor">
    <cofactor evidence="1">
        <name>Ca(2+)</name>
        <dbReference type="ChEBI" id="CHEBI:29108"/>
    </cofactor>
</comment>
<dbReference type="Proteomes" id="UP000323653">
    <property type="component" value="Chromosome"/>
</dbReference>
<dbReference type="InterPro" id="IPR000917">
    <property type="entry name" value="Sulfatase_N"/>
</dbReference>
<comment type="similarity">
    <text evidence="2">Belongs to the sulfatase family.</text>
</comment>
<dbReference type="KEGG" id="pej:FYC62_04235"/>
<dbReference type="CDD" id="cd16030">
    <property type="entry name" value="iduronate-2-sulfatase"/>
    <property type="match status" value="1"/>
</dbReference>
<dbReference type="GO" id="GO:0046872">
    <property type="term" value="F:metal ion binding"/>
    <property type="evidence" value="ECO:0007669"/>
    <property type="project" value="UniProtKB-KW"/>
</dbReference>